<protein>
    <submittedName>
        <fullName evidence="2">Uncharacterized protein</fullName>
    </submittedName>
</protein>
<accession>A0A9P5EBQ3</accession>
<name>A0A9P5EBQ3_9HYPO</name>
<feature type="region of interest" description="Disordered" evidence="1">
    <location>
        <begin position="23"/>
        <end position="55"/>
    </location>
</feature>
<evidence type="ECO:0000313" key="3">
    <source>
        <dbReference type="Proteomes" id="UP000737391"/>
    </source>
</evidence>
<reference evidence="2" key="1">
    <citation type="submission" date="2020-01" db="EMBL/GenBank/DDBJ databases">
        <title>Identification and distribution of gene clusters putatively required for synthesis of sphingolipid metabolism inhibitors in phylogenetically diverse species of the filamentous fungus Fusarium.</title>
        <authorList>
            <person name="Kim H.-S."/>
            <person name="Busman M."/>
            <person name="Brown D.W."/>
            <person name="Divon H."/>
            <person name="Uhlig S."/>
            <person name="Proctor R.H."/>
        </authorList>
    </citation>
    <scope>NUCLEOTIDE SEQUENCE</scope>
    <source>
        <strain evidence="2">NRRL 31653</strain>
    </source>
</reference>
<organism evidence="2 3">
    <name type="scientific">Fusarium agapanthi</name>
    <dbReference type="NCBI Taxonomy" id="1803897"/>
    <lineage>
        <taxon>Eukaryota</taxon>
        <taxon>Fungi</taxon>
        <taxon>Dikarya</taxon>
        <taxon>Ascomycota</taxon>
        <taxon>Pezizomycotina</taxon>
        <taxon>Sordariomycetes</taxon>
        <taxon>Hypocreomycetidae</taxon>
        <taxon>Hypocreales</taxon>
        <taxon>Nectriaceae</taxon>
        <taxon>Fusarium</taxon>
        <taxon>Fusarium fujikuroi species complex</taxon>
    </lineage>
</organism>
<proteinExistence type="predicted"/>
<sequence>MAYSYYRQRRYIPYVQYKRQSGRYTTRTRYSKKGVSKRTTKGKSKAKPAATRVSGTTMQSKLKELDLITKYGKPHKVVLKAEPGELLLSESPADRRYYHVVPVTEALMAYVNQAPEGPKMHAATKELYVTGVTLSLDLFRDCPVEMDIVCGPLASLIECPVKQVKAVGDDFAYNSLDDEGQAKLCGPEDKSVTAAASSFYSKFNSNDSSVFGGTVNSKILPNGNYAAGTNRKGTHTGRVSLQFKGFAQGRGGGPSVNFIKEPVRAFWRFDKTVPISDLSNGRYVILVAVRPECDGFTTLAPPKGSMQGRMYGAFRNMEMDASVRYGM</sequence>
<dbReference type="Proteomes" id="UP000737391">
    <property type="component" value="Unassembled WGS sequence"/>
</dbReference>
<feature type="compositionally biased region" description="Basic residues" evidence="1">
    <location>
        <begin position="29"/>
        <end position="46"/>
    </location>
</feature>
<dbReference type="OrthoDB" id="5049066at2759"/>
<comment type="caution">
    <text evidence="2">The sequence shown here is derived from an EMBL/GenBank/DDBJ whole genome shotgun (WGS) entry which is preliminary data.</text>
</comment>
<dbReference type="AlphaFoldDB" id="A0A9P5EBQ3"/>
<keyword evidence="3" id="KW-1185">Reference proteome</keyword>
<evidence type="ECO:0000313" key="2">
    <source>
        <dbReference type="EMBL" id="KAF4494812.1"/>
    </source>
</evidence>
<gene>
    <name evidence="2" type="ORF">FAGAP_9057</name>
</gene>
<dbReference type="EMBL" id="LUFC02000724">
    <property type="protein sequence ID" value="KAF4494812.1"/>
    <property type="molecule type" value="Genomic_DNA"/>
</dbReference>
<evidence type="ECO:0000256" key="1">
    <source>
        <dbReference type="SAM" id="MobiDB-lite"/>
    </source>
</evidence>